<dbReference type="Gene3D" id="3.30.420.10">
    <property type="entry name" value="Ribonuclease H-like superfamily/Ribonuclease H"/>
    <property type="match status" value="1"/>
</dbReference>
<sequence length="242" mass="27722">MSTSTFIPSSDKKVSLTAFRVTLGRMNFKSRVATKKPALKQRHKEPRLACVKERLNWTKDDWNKVVWSDEAKFTLKSASARTRVIRKDGERYEERHIKGTHKFGLGSVMVWGCFHANVGPLVVQRESIDQKVYVQCLVDSYLLWIEKESEKTNIDHILQGDNAPCHIGHHKVHTPTRLKMSGYAVSQLFAGAILIEQSYAILLNSVEPYGRLKSTDAHYERRLSQRVLQFKDANLNAAKQLE</sequence>
<dbReference type="InterPro" id="IPR052338">
    <property type="entry name" value="Transposase_5"/>
</dbReference>
<reference evidence="1 2" key="1">
    <citation type="submission" date="2016-03" db="EMBL/GenBank/DDBJ databases">
        <title>Choanephora cucurbitarum.</title>
        <authorList>
            <person name="Min B."/>
            <person name="Park H."/>
            <person name="Park J.-H."/>
            <person name="Shin H.-D."/>
            <person name="Choi I.-G."/>
        </authorList>
    </citation>
    <scope>NUCLEOTIDE SEQUENCE [LARGE SCALE GENOMIC DNA]</scope>
    <source>
        <strain evidence="1 2">KUS-F28377</strain>
    </source>
</reference>
<dbReference type="STRING" id="101091.A0A1C7N8C8"/>
<organism evidence="1 2">
    <name type="scientific">Choanephora cucurbitarum</name>
    <dbReference type="NCBI Taxonomy" id="101091"/>
    <lineage>
        <taxon>Eukaryota</taxon>
        <taxon>Fungi</taxon>
        <taxon>Fungi incertae sedis</taxon>
        <taxon>Mucoromycota</taxon>
        <taxon>Mucoromycotina</taxon>
        <taxon>Mucoromycetes</taxon>
        <taxon>Mucorales</taxon>
        <taxon>Mucorineae</taxon>
        <taxon>Choanephoraceae</taxon>
        <taxon>Choanephoroideae</taxon>
        <taxon>Choanephora</taxon>
    </lineage>
</organism>
<accession>A0A1C7N8C8</accession>
<dbReference type="Proteomes" id="UP000093000">
    <property type="component" value="Unassembled WGS sequence"/>
</dbReference>
<comment type="caution">
    <text evidence="1">The sequence shown here is derived from an EMBL/GenBank/DDBJ whole genome shotgun (WGS) entry which is preliminary data.</text>
</comment>
<evidence type="ECO:0000313" key="2">
    <source>
        <dbReference type="Proteomes" id="UP000093000"/>
    </source>
</evidence>
<dbReference type="EMBL" id="LUGH01000459">
    <property type="protein sequence ID" value="OBZ84879.1"/>
    <property type="molecule type" value="Genomic_DNA"/>
</dbReference>
<dbReference type="OrthoDB" id="4843387at2759"/>
<gene>
    <name evidence="1" type="primary">tc1a_2</name>
    <name evidence="1" type="ORF">A0J61_07066</name>
</gene>
<keyword evidence="2" id="KW-1185">Reference proteome</keyword>
<dbReference type="GO" id="GO:0003676">
    <property type="term" value="F:nucleic acid binding"/>
    <property type="evidence" value="ECO:0007669"/>
    <property type="project" value="InterPro"/>
</dbReference>
<dbReference type="AlphaFoldDB" id="A0A1C7N8C8"/>
<protein>
    <submittedName>
        <fullName evidence="1">Transposable element Tc1 transposase</fullName>
    </submittedName>
</protein>
<feature type="non-terminal residue" evidence="1">
    <location>
        <position position="242"/>
    </location>
</feature>
<dbReference type="PANTHER" id="PTHR23022">
    <property type="entry name" value="TRANSPOSABLE ELEMENT-RELATED"/>
    <property type="match status" value="1"/>
</dbReference>
<evidence type="ECO:0000313" key="1">
    <source>
        <dbReference type="EMBL" id="OBZ84879.1"/>
    </source>
</evidence>
<name>A0A1C7N8C8_9FUNG</name>
<dbReference type="PANTHER" id="PTHR23022:SF119">
    <property type="entry name" value="TC1-LIKE TRANSPOSASE DDE DOMAIN-CONTAINING PROTEIN"/>
    <property type="match status" value="1"/>
</dbReference>
<proteinExistence type="predicted"/>
<dbReference type="InParanoid" id="A0A1C7N8C8"/>
<dbReference type="InterPro" id="IPR036397">
    <property type="entry name" value="RNaseH_sf"/>
</dbReference>